<evidence type="ECO:0000313" key="5">
    <source>
        <dbReference type="EMBL" id="MDT0681950.1"/>
    </source>
</evidence>
<feature type="transmembrane region" description="Helical" evidence="1">
    <location>
        <begin position="5"/>
        <end position="28"/>
    </location>
</feature>
<dbReference type="InterPro" id="IPR027417">
    <property type="entry name" value="P-loop_NTPase"/>
</dbReference>
<dbReference type="InterPro" id="IPR025743">
    <property type="entry name" value="TssM1_N"/>
</dbReference>
<dbReference type="Pfam" id="PF14331">
    <property type="entry name" value="IcmF-related_N"/>
    <property type="match status" value="1"/>
</dbReference>
<evidence type="ECO:0000256" key="1">
    <source>
        <dbReference type="SAM" id="Phobius"/>
    </source>
</evidence>
<keyword evidence="1" id="KW-0812">Transmembrane</keyword>
<dbReference type="Proteomes" id="UP001265259">
    <property type="component" value="Unassembled WGS sequence"/>
</dbReference>
<sequence length="1196" mass="131751">MLKKILLGTIIVLALVLWAIMVWFAFPLVGFGETRPFDPVWVRIALIAAVWVTVGIVYLVKFIRRRRAAKALEEAMTEPQVSGDGEVLSEKMGDALSVLKQSSGSKSYLYELPWYVIIGPPGAGKTTALLNSGIKFPLAEKGEGAVAGVGGTRYCDWWFSEEAVLIDTAGRYTTQDSDAEADKESWFSFLKLLKTHRANQPINGVILAISLQEIMTGTPAELDAHAETIRQRLIELNEQLKVDFPVYVLFTKADLISGFMEYFGSFSQSRRQKVWGHTFQTSSKKEPTVEQFGSEYDALVGRLSEEVTDRLQEEPDGVNRIAIFGFPGQVAMLRDRLSGFMTGIFGHTRYKVNANLRGFYFTSGTQEGTPIDQVLGAMDRSFGGGAAAAGMGGRGKSFFLHDLLRRVIFSEAGWVTTDRRAVMRARVLRYGAYGAITAASVALLGLWGWSFWQNRELVRTAEAALADYELAAQEELQSAEVSDPDLLNVVAYLDMLRSMPTGYVDAEEDAALTERFGLSQRERLESASRTTYRQALERMFRSRLILRLEQQLQQFIREGEVLATYETLKVYKLLGDAAPKSDDQVILAWFREDWRSDQYPGPQNADNRAALEAHLVAMLDLDAAQEPSFELNGALIDQAERMLARMNVADQAYSLIQASVQFTPIEPFSVENRSGRDAELVFETVNGEALDEQVIPALYTYAGFHDFFLPQLGEIADRILDERWVMGEYAEAADIEDQIGQIGPILIDRYTDDWIREWEAVLGNIKLRPMAADSPAYQALAAASAARTSPILLLTQEVGAETRLTSEFEGDDGGGPAIDAGAAGEAAGEVGALVAQETIRRQNYYARIGLEAVFDKSQARVGPGSSAGGSRRLPGAEIEAYFADWHDLTEGAPGQRRIDLLLATLNDMQRSLILAVDFPNQAAAQMPAQIGALKQAASRLPDALARMTSEAIDDFEGDAANTDIARLNEALNSSVTQACEAIVGNRYPFARDSARDVPMAEFARLFAPNGVMDRFFLQELSPYADLGEGEWRWKDEGPLAGKLSAATLKQFERAAAIRDSYFPTGGGVPSVDMTINPVSMHNRIESAVLQINGQIVTTRPRGNTPANINWPGSMGGGNVSLQFTPEMRGRESQMSLNGAWAFLRFINDGSPNVSGTEMQVRYVVGGRNIAYRIDVAASENPFFLRELVEFSCPNGL</sequence>
<dbReference type="Gene3D" id="3.40.50.300">
    <property type="entry name" value="P-loop containing nucleotide triphosphate hydrolases"/>
    <property type="match status" value="1"/>
</dbReference>
<dbReference type="InterPro" id="IPR053156">
    <property type="entry name" value="T6SS_TssM-like"/>
</dbReference>
<reference evidence="5 6" key="1">
    <citation type="submission" date="2023-09" db="EMBL/GenBank/DDBJ databases">
        <authorList>
            <person name="Rey-Velasco X."/>
        </authorList>
    </citation>
    <scope>NUCLEOTIDE SEQUENCE [LARGE SCALE GENOMIC DNA]</scope>
    <source>
        <strain evidence="5 6">F158</strain>
    </source>
</reference>
<keyword evidence="1" id="KW-1133">Transmembrane helix</keyword>
<dbReference type="InterPro" id="IPR010623">
    <property type="entry name" value="IcmF_C"/>
</dbReference>
<dbReference type="CDD" id="cd00882">
    <property type="entry name" value="Ras_like_GTPase"/>
    <property type="match status" value="1"/>
</dbReference>
<name>A0ABU3DDZ9_9RHOB</name>
<evidence type="ECO:0000259" key="3">
    <source>
        <dbReference type="Pfam" id="PF06761"/>
    </source>
</evidence>
<keyword evidence="1" id="KW-0472">Membrane</keyword>
<dbReference type="PANTHER" id="PTHR36153:SF1">
    <property type="entry name" value="TYPE VI SECRETION SYSTEM COMPONENT TSSM1"/>
    <property type="match status" value="1"/>
</dbReference>
<evidence type="ECO:0000313" key="6">
    <source>
        <dbReference type="Proteomes" id="UP001265259"/>
    </source>
</evidence>
<feature type="domain" description="IcmF-related" evidence="3">
    <location>
        <begin position="492"/>
        <end position="803"/>
    </location>
</feature>
<feature type="transmembrane region" description="Helical" evidence="1">
    <location>
        <begin position="40"/>
        <end position="60"/>
    </location>
</feature>
<keyword evidence="6" id="KW-1185">Reference proteome</keyword>
<dbReference type="InterPro" id="IPR017731">
    <property type="entry name" value="TssM1-like"/>
</dbReference>
<feature type="transmembrane region" description="Helical" evidence="1">
    <location>
        <begin position="430"/>
        <end position="452"/>
    </location>
</feature>
<dbReference type="PANTHER" id="PTHR36153">
    <property type="entry name" value="INNER MEMBRANE PROTEIN-RELATED"/>
    <property type="match status" value="1"/>
</dbReference>
<dbReference type="Pfam" id="PF06744">
    <property type="entry name" value="IcmF_C"/>
    <property type="match status" value="1"/>
</dbReference>
<evidence type="ECO:0000259" key="4">
    <source>
        <dbReference type="Pfam" id="PF14331"/>
    </source>
</evidence>
<gene>
    <name evidence="5" type="primary">tssM</name>
    <name evidence="5" type="ORF">RM543_04570</name>
</gene>
<proteinExistence type="predicted"/>
<dbReference type="SUPFAM" id="SSF52540">
    <property type="entry name" value="P-loop containing nucleoside triphosphate hydrolases"/>
    <property type="match status" value="1"/>
</dbReference>
<evidence type="ECO:0000259" key="2">
    <source>
        <dbReference type="Pfam" id="PF06744"/>
    </source>
</evidence>
<dbReference type="RefSeq" id="WP_311689699.1">
    <property type="nucleotide sequence ID" value="NZ_JAVRHL010000001.1"/>
</dbReference>
<feature type="domain" description="Type VI secretion system IcmF C-terminal" evidence="2">
    <location>
        <begin position="1073"/>
        <end position="1175"/>
    </location>
</feature>
<dbReference type="Pfam" id="PF06761">
    <property type="entry name" value="IcmF-related"/>
    <property type="match status" value="1"/>
</dbReference>
<accession>A0ABU3DDZ9</accession>
<dbReference type="InterPro" id="IPR009612">
    <property type="entry name" value="IcmF-rel"/>
</dbReference>
<organism evidence="5 6">
    <name type="scientific">Tropicimonas omnivorans</name>
    <dbReference type="NCBI Taxonomy" id="3075590"/>
    <lineage>
        <taxon>Bacteria</taxon>
        <taxon>Pseudomonadati</taxon>
        <taxon>Pseudomonadota</taxon>
        <taxon>Alphaproteobacteria</taxon>
        <taxon>Rhodobacterales</taxon>
        <taxon>Roseobacteraceae</taxon>
        <taxon>Tropicimonas</taxon>
    </lineage>
</organism>
<dbReference type="NCBIfam" id="TIGR03348">
    <property type="entry name" value="VI_IcmF"/>
    <property type="match status" value="1"/>
</dbReference>
<protein>
    <submittedName>
        <fullName evidence="5">Type VI secretion system membrane subunit TssM</fullName>
    </submittedName>
</protein>
<comment type="caution">
    <text evidence="5">The sequence shown here is derived from an EMBL/GenBank/DDBJ whole genome shotgun (WGS) entry which is preliminary data.</text>
</comment>
<feature type="domain" description="Type VI secretion system component TssM1 N-terminal" evidence="4">
    <location>
        <begin position="180"/>
        <end position="435"/>
    </location>
</feature>
<dbReference type="EMBL" id="JAVRHL010000001">
    <property type="protein sequence ID" value="MDT0681950.1"/>
    <property type="molecule type" value="Genomic_DNA"/>
</dbReference>